<evidence type="ECO:0000313" key="2">
    <source>
        <dbReference type="Proteomes" id="UP000011864"/>
    </source>
</evidence>
<dbReference type="AlphaFoldDB" id="K6ZWK1"/>
<protein>
    <submittedName>
        <fullName evidence="1">Uncharacterized protein</fullName>
    </submittedName>
</protein>
<keyword evidence="2" id="KW-1185">Reference proteome</keyword>
<dbReference type="STRING" id="1129794.C427_4875"/>
<reference evidence="1 2" key="1">
    <citation type="journal article" date="2013" name="Genome Announc.">
        <title>Complete Genome Sequence of Glaciecola psychrophila Strain 170T.</title>
        <authorList>
            <person name="Yin J."/>
            <person name="Chen J."/>
            <person name="Liu G."/>
            <person name="Yu Y."/>
            <person name="Song L."/>
            <person name="Wang X."/>
            <person name="Qu X."/>
        </authorList>
    </citation>
    <scope>NUCLEOTIDE SEQUENCE [LARGE SCALE GENOMIC DNA]</scope>
    <source>
        <strain evidence="1 2">170</strain>
    </source>
</reference>
<dbReference type="HOGENOM" id="CLU_2881846_0_0_6"/>
<dbReference type="EMBL" id="CP003837">
    <property type="protein sequence ID" value="AGH46974.1"/>
    <property type="molecule type" value="Genomic_DNA"/>
</dbReference>
<gene>
    <name evidence="1" type="ORF">C427_4875</name>
</gene>
<dbReference type="eggNOG" id="COG4798">
    <property type="taxonomic scope" value="Bacteria"/>
</dbReference>
<dbReference type="KEGG" id="gps:C427_4875"/>
<proteinExistence type="predicted"/>
<name>K6ZWK1_9ALTE</name>
<dbReference type="OrthoDB" id="9801692at2"/>
<evidence type="ECO:0000313" key="1">
    <source>
        <dbReference type="EMBL" id="AGH46974.1"/>
    </source>
</evidence>
<organism evidence="1 2">
    <name type="scientific">Paraglaciecola psychrophila 170</name>
    <dbReference type="NCBI Taxonomy" id="1129794"/>
    <lineage>
        <taxon>Bacteria</taxon>
        <taxon>Pseudomonadati</taxon>
        <taxon>Pseudomonadota</taxon>
        <taxon>Gammaproteobacteria</taxon>
        <taxon>Alteromonadales</taxon>
        <taxon>Alteromonadaceae</taxon>
        <taxon>Paraglaciecola</taxon>
    </lineage>
</organism>
<dbReference type="PATRIC" id="fig|1129794.4.peg.4858"/>
<dbReference type="Proteomes" id="UP000011864">
    <property type="component" value="Chromosome"/>
</dbReference>
<accession>K6ZWK1</accession>
<sequence>MFNDLQQNLDSFICYLSNLLSPKALKEYDIFIIIDHVAESDSGSGYDIANTLHRIDPNIVKFQ</sequence>